<evidence type="ECO:0000256" key="1">
    <source>
        <dbReference type="SAM" id="MobiDB-lite"/>
    </source>
</evidence>
<organism evidence="2 4">
    <name type="scientific">Mastigocoleus testarum BC008</name>
    <dbReference type="NCBI Taxonomy" id="371196"/>
    <lineage>
        <taxon>Bacteria</taxon>
        <taxon>Bacillati</taxon>
        <taxon>Cyanobacteriota</taxon>
        <taxon>Cyanophyceae</taxon>
        <taxon>Nostocales</taxon>
        <taxon>Hapalosiphonaceae</taxon>
        <taxon>Mastigocoleus</taxon>
    </lineage>
</organism>
<feature type="compositionally biased region" description="Polar residues" evidence="1">
    <location>
        <begin position="206"/>
        <end position="215"/>
    </location>
</feature>
<dbReference type="GO" id="GO:0043886">
    <property type="term" value="F:structural constituent of carboxysome shell"/>
    <property type="evidence" value="ECO:0007669"/>
    <property type="project" value="UniProtKB-ARBA"/>
</dbReference>
<reference evidence="2 4" key="1">
    <citation type="journal article" date="2015" name="Genome Announc.">
        <title>Draft Genome of the Euendolithic (true boring) Cyanobacterium Mastigocoleus testarum strain BC008.</title>
        <authorList>
            <person name="Guida B.S."/>
            <person name="Garcia-Pichel F."/>
        </authorList>
    </citation>
    <scope>NUCLEOTIDE SEQUENCE [LARGE SCALE GENOMIC DNA]</scope>
    <source>
        <strain evidence="2 4">BC008</strain>
    </source>
</reference>
<feature type="compositionally biased region" description="Low complexity" evidence="1">
    <location>
        <begin position="127"/>
        <end position="138"/>
    </location>
</feature>
<comment type="caution">
    <text evidence="2">The sequence shown here is derived from an EMBL/GenBank/DDBJ whole genome shotgun (WGS) entry which is preliminary data.</text>
</comment>
<dbReference type="RefSeq" id="WP_027843911.1">
    <property type="nucleotide sequence ID" value="NZ_LMTZ01000090.1"/>
</dbReference>
<gene>
    <name evidence="2" type="ORF">BC008_27720</name>
    <name evidence="3" type="ORF">BC008_28460</name>
</gene>
<protein>
    <recommendedName>
        <fullName evidence="5">Transferase</fullName>
    </recommendedName>
</protein>
<keyword evidence="4" id="KW-1185">Reference proteome</keyword>
<dbReference type="EMBL" id="LMTZ01000090">
    <property type="protein sequence ID" value="KST67130.1"/>
    <property type="molecule type" value="Genomic_DNA"/>
</dbReference>
<dbReference type="InterPro" id="IPR011004">
    <property type="entry name" value="Trimer_LpxA-like_sf"/>
</dbReference>
<feature type="compositionally biased region" description="Polar residues" evidence="1">
    <location>
        <begin position="139"/>
        <end position="173"/>
    </location>
</feature>
<proteinExistence type="predicted"/>
<dbReference type="EMBL" id="LMTZ01000092">
    <property type="protein sequence ID" value="KST66981.1"/>
    <property type="molecule type" value="Genomic_DNA"/>
</dbReference>
<feature type="region of interest" description="Disordered" evidence="1">
    <location>
        <begin position="122"/>
        <end position="220"/>
    </location>
</feature>
<accession>A0A0V7ZQR7</accession>
<name>A0A0V7ZQR7_9CYAN</name>
<evidence type="ECO:0000313" key="4">
    <source>
        <dbReference type="Proteomes" id="UP000053372"/>
    </source>
</evidence>
<sequence length="250" mass="25771">MSVPPLRLGNQFDIHISGEVSIHQTAVIAPGVILQAAPNSKIIIAAGVCIGMGSILQAARGMIVIGAGANLGAGFLMVGAGTIGENACVGAASTVFNSSVAPGEIVAPGSILGVPNPIKEIPSPEVNSNTQQLNSTTNPESVSSPSGNTESMNGRVNTKNPGENLSSQFPETSQQKELKTPSPEENQLGGNEPDKTEQSSSSSQSNAPATESPSNFGAHIYGQTNINRLLITLFPHRQPLNQPESEDSPE</sequence>
<evidence type="ECO:0000313" key="2">
    <source>
        <dbReference type="EMBL" id="KST66981.1"/>
    </source>
</evidence>
<dbReference type="OrthoDB" id="481965at2"/>
<dbReference type="GO" id="GO:0031470">
    <property type="term" value="C:carboxysome"/>
    <property type="evidence" value="ECO:0007669"/>
    <property type="project" value="UniProtKB-ARBA"/>
</dbReference>
<dbReference type="SUPFAM" id="SSF51161">
    <property type="entry name" value="Trimeric LpxA-like enzymes"/>
    <property type="match status" value="1"/>
</dbReference>
<dbReference type="Gene3D" id="2.160.10.10">
    <property type="entry name" value="Hexapeptide repeat proteins"/>
    <property type="match status" value="1"/>
</dbReference>
<evidence type="ECO:0008006" key="5">
    <source>
        <dbReference type="Google" id="ProtNLM"/>
    </source>
</evidence>
<dbReference type="AlphaFoldDB" id="A0A0V7ZQR7"/>
<evidence type="ECO:0000313" key="3">
    <source>
        <dbReference type="EMBL" id="KST67130.1"/>
    </source>
</evidence>
<dbReference type="Proteomes" id="UP000053372">
    <property type="component" value="Unassembled WGS sequence"/>
</dbReference>